<comment type="caution">
    <text evidence="1">The sequence shown here is derived from an EMBL/GenBank/DDBJ whole genome shotgun (WGS) entry which is preliminary data.</text>
</comment>
<dbReference type="Pfam" id="PF17170">
    <property type="entry name" value="DUF5128"/>
    <property type="match status" value="1"/>
</dbReference>
<protein>
    <submittedName>
        <fullName evidence="1">6-bladed beta-propeller</fullName>
    </submittedName>
</protein>
<evidence type="ECO:0000313" key="1">
    <source>
        <dbReference type="EMBL" id="KAA5423629.1"/>
    </source>
</evidence>
<dbReference type="RefSeq" id="WP_025725861.1">
    <property type="nucleotide sequence ID" value="NZ_JBEJJP010000008.1"/>
</dbReference>
<dbReference type="PROSITE" id="PS51257">
    <property type="entry name" value="PROKAR_LIPOPROTEIN"/>
    <property type="match status" value="1"/>
</dbReference>
<proteinExistence type="predicted"/>
<sequence>MKHILFLIISILLTSCRNNNMGSDTQSNVLQADLHPSKISVHEIFDTIQVIPLETTDSCLLRAPVKIVVGNNRNYILDWKNFQVFVFDDRGHFLHTIGKKGQGPGEYREVYDMIVDEGKNQVKLLSPFGSIYVYNLEGQFVRQIRLPDKSNYQAMEAMGDKIMTWTIPNSCEETCITIVDANTGEETNSFWKGPRILNSVAVGNFYTYNGKSYFAPTFHNNEVYEITEDSLRLAYQWNFGKDNIDISKYKFTFTDDNQAEEGCLITQYIKDNTIPYLLRAQYQNSKFFYVNLSYGWFPNLTLKNVFYRKIDDKCFLFRESKEGIIVRPETFEEEYIVQFAFSEEFEAYQSVLPPTEYQKLRNRQEDDNPCLIKLYFK</sequence>
<dbReference type="AlphaFoldDB" id="A0A3D6AWQ0"/>
<dbReference type="Gene3D" id="2.120.10.30">
    <property type="entry name" value="TolB, C-terminal domain"/>
    <property type="match status" value="1"/>
</dbReference>
<reference evidence="1 2" key="1">
    <citation type="journal article" date="2019" name="Nat. Med.">
        <title>A library of human gut bacterial isolates paired with longitudinal multiomics data enables mechanistic microbiome research.</title>
        <authorList>
            <person name="Poyet M."/>
            <person name="Groussin M."/>
            <person name="Gibbons S.M."/>
            <person name="Avila-Pacheco J."/>
            <person name="Jiang X."/>
            <person name="Kearney S.M."/>
            <person name="Perrotta A.R."/>
            <person name="Berdy B."/>
            <person name="Zhao S."/>
            <person name="Lieberman T.D."/>
            <person name="Swanson P.K."/>
            <person name="Smith M."/>
            <person name="Roesemann S."/>
            <person name="Alexander J.E."/>
            <person name="Rich S.A."/>
            <person name="Livny J."/>
            <person name="Vlamakis H."/>
            <person name="Clish C."/>
            <person name="Bullock K."/>
            <person name="Deik A."/>
            <person name="Scott J."/>
            <person name="Pierce K.A."/>
            <person name="Xavier R.J."/>
            <person name="Alm E.J."/>
        </authorList>
    </citation>
    <scope>NUCLEOTIDE SEQUENCE [LARGE SCALE GENOMIC DNA]</scope>
    <source>
        <strain evidence="1 2">BIOML-A6</strain>
    </source>
</reference>
<dbReference type="Proteomes" id="UP000448877">
    <property type="component" value="Unassembled WGS sequence"/>
</dbReference>
<evidence type="ECO:0000313" key="2">
    <source>
        <dbReference type="Proteomes" id="UP000448877"/>
    </source>
</evidence>
<dbReference type="InterPro" id="IPR011042">
    <property type="entry name" value="6-blade_b-propeller_TolB-like"/>
</dbReference>
<name>A0A3D6AWQ0_9BACE</name>
<organism evidence="1 2">
    <name type="scientific">Bacteroides cellulosilyticus</name>
    <dbReference type="NCBI Taxonomy" id="246787"/>
    <lineage>
        <taxon>Bacteria</taxon>
        <taxon>Pseudomonadati</taxon>
        <taxon>Bacteroidota</taxon>
        <taxon>Bacteroidia</taxon>
        <taxon>Bacteroidales</taxon>
        <taxon>Bacteroidaceae</taxon>
        <taxon>Bacteroides</taxon>
    </lineage>
</organism>
<accession>A0A3D6AWQ0</accession>
<gene>
    <name evidence="1" type="ORF">F2Y81_00330</name>
</gene>
<dbReference type="SUPFAM" id="SSF101898">
    <property type="entry name" value="NHL repeat"/>
    <property type="match status" value="1"/>
</dbReference>
<dbReference type="EMBL" id="VVYV01000001">
    <property type="protein sequence ID" value="KAA5423629.1"/>
    <property type="molecule type" value="Genomic_DNA"/>
</dbReference>